<evidence type="ECO:0000313" key="1">
    <source>
        <dbReference type="EMBL" id="GEP85625.1"/>
    </source>
</evidence>
<dbReference type="AlphaFoldDB" id="A0A239U0Y6"/>
<dbReference type="EMBL" id="BKAR01000036">
    <property type="protein sequence ID" value="GEP85625.1"/>
    <property type="molecule type" value="Genomic_DNA"/>
</dbReference>
<evidence type="ECO:0008006" key="3">
    <source>
        <dbReference type="Google" id="ProtNLM"/>
    </source>
</evidence>
<dbReference type="RefSeq" id="WP_095104600.1">
    <property type="nucleotide sequence ID" value="NZ_BKAR01000036.1"/>
</dbReference>
<name>A0A239U0Y6_9STAP</name>
<protein>
    <recommendedName>
        <fullName evidence="3">DUF3267 domain-containing protein</fullName>
    </recommendedName>
</protein>
<sequence>MFLCARRIDIKTRFGLPRIIFMAIVTTIITFLVSYEIMIYFSDKQITDRYFFVFLLVAILLYPIHKLIHLIILAPYYKHFRKKRLSKRAWIPIYNLYVNNPINKYYFCICLVSPLIIITAACIYLGQAFPEYGHYFMFLLALNAGFSVMDIMYLKLILFSNEGRYIEEHCTGFNILNKYEDTTGRHFN</sequence>
<comment type="caution">
    <text evidence="1">The sequence shown here is derived from an EMBL/GenBank/DDBJ whole genome shotgun (WGS) entry which is preliminary data.</text>
</comment>
<accession>A0A239U0Y6</accession>
<proteinExistence type="predicted"/>
<gene>
    <name evidence="1" type="ORF">SPI02_22100</name>
</gene>
<dbReference type="OrthoDB" id="2360495at2"/>
<reference evidence="1 2" key="1">
    <citation type="submission" date="2019-07" db="EMBL/GenBank/DDBJ databases">
        <title>Whole genome shotgun sequence of Staphylococcus piscifermentans NBRC 109625.</title>
        <authorList>
            <person name="Hosoyama A."/>
            <person name="Uohara A."/>
            <person name="Ohji S."/>
            <person name="Ichikawa N."/>
        </authorList>
    </citation>
    <scope>NUCLEOTIDE SEQUENCE [LARGE SCALE GENOMIC DNA]</scope>
    <source>
        <strain evidence="1 2">NBRC 109625</strain>
    </source>
</reference>
<keyword evidence="2" id="KW-1185">Reference proteome</keyword>
<dbReference type="InterPro" id="IPR021683">
    <property type="entry name" value="DUF3267"/>
</dbReference>
<dbReference type="Proteomes" id="UP000321736">
    <property type="component" value="Unassembled WGS sequence"/>
</dbReference>
<dbReference type="Pfam" id="PF11667">
    <property type="entry name" value="DUF3267"/>
    <property type="match status" value="1"/>
</dbReference>
<evidence type="ECO:0000313" key="2">
    <source>
        <dbReference type="Proteomes" id="UP000321736"/>
    </source>
</evidence>
<organism evidence="1 2">
    <name type="scientific">Staphylococcus piscifermentans</name>
    <dbReference type="NCBI Taxonomy" id="70258"/>
    <lineage>
        <taxon>Bacteria</taxon>
        <taxon>Bacillati</taxon>
        <taxon>Bacillota</taxon>
        <taxon>Bacilli</taxon>
        <taxon>Bacillales</taxon>
        <taxon>Staphylococcaceae</taxon>
        <taxon>Staphylococcus</taxon>
    </lineage>
</organism>